<dbReference type="GO" id="GO:0019154">
    <property type="term" value="F:glycolate dehydrogenase activity"/>
    <property type="evidence" value="ECO:0007669"/>
    <property type="project" value="UniProtKB-EC"/>
</dbReference>
<dbReference type="PROSITE" id="PS51379">
    <property type="entry name" value="4FE4S_FER_2"/>
    <property type="match status" value="2"/>
</dbReference>
<protein>
    <recommendedName>
        <fullName evidence="6">Glycolate oxidase iron-sulfur subunit</fullName>
        <ecNumber evidence="6">1.1.99.14</ecNumber>
    </recommendedName>
</protein>
<evidence type="ECO:0000256" key="2">
    <source>
        <dbReference type="ARBA" id="ARBA00022723"/>
    </source>
</evidence>
<sequence length="458" mass="49503">MQTNFTEEQLADPGTARANEILRACVHCGFCTATCPTYQVLGDELDSPRGRIYLMKDMLENERKPDAKTVKHIDRCLSCLACMTTCPSGVHYMHLVDHARDYIEKHYERPWHDRALRWTLARILPYSGRFRAALVAAKLGRPFARLIPDARLRAMLAMAPKRIPPVSRNDDPQSFAPEATPRMRVALMTGCAQKALNTDINDATIRLLTRLGAEVVVAKGAGCCGALTHHMGKTDDSHAHAAANIRAWTREMDGKGLDAIVINTSGCGTTVKDYGHMFAQDPLADDAARVSAIAKDVSEVLAELMPESDTRTAQEAKDGVAGIDAGPGKGVHAPPAATPGGLRVAYHAACSLQHGQKIKTHPKALLKRAGFEVVEPADSHLCCGSAGTYNLMQPDISAKLKERKVRTLEARAPQVIAAGNIGCMMQIGSGTEVPVVHTVELLDWATGGPMPPAMQRAE</sequence>
<dbReference type="PANTHER" id="PTHR32479">
    <property type="entry name" value="GLYCOLATE OXIDASE IRON-SULFUR SUBUNIT"/>
    <property type="match status" value="1"/>
</dbReference>
<dbReference type="FunFam" id="1.10.1060.10:FF:000012">
    <property type="entry name" value="Glycolate oxidase iron-sulfur subunit"/>
    <property type="match status" value="1"/>
</dbReference>
<dbReference type="RefSeq" id="WP_089883671.1">
    <property type="nucleotide sequence ID" value="NZ_FNPF01000009.1"/>
</dbReference>
<evidence type="ECO:0000256" key="4">
    <source>
        <dbReference type="ARBA" id="ARBA00023004"/>
    </source>
</evidence>
<name>A0A1H3KCK5_9RHOB</name>
<proteinExistence type="predicted"/>
<keyword evidence="3" id="KW-0677">Repeat</keyword>
<evidence type="ECO:0000313" key="9">
    <source>
        <dbReference type="Proteomes" id="UP000199286"/>
    </source>
</evidence>
<feature type="domain" description="4Fe-4S ferredoxin-type" evidence="7">
    <location>
        <begin position="14"/>
        <end position="46"/>
    </location>
</feature>
<dbReference type="PROSITE" id="PS00198">
    <property type="entry name" value="4FE4S_FER_1"/>
    <property type="match status" value="1"/>
</dbReference>
<keyword evidence="6" id="KW-0249">Electron transport</keyword>
<dbReference type="EC" id="1.1.99.14" evidence="6"/>
<dbReference type="InterPro" id="IPR012257">
    <property type="entry name" value="Glc_ox_4Fe-4S"/>
</dbReference>
<dbReference type="EMBL" id="FNPF01000009">
    <property type="protein sequence ID" value="SDY49920.1"/>
    <property type="molecule type" value="Genomic_DNA"/>
</dbReference>
<comment type="catalytic activity">
    <reaction evidence="6">
        <text>(R)-lactate + A = pyruvate + AH2</text>
        <dbReference type="Rhea" id="RHEA:15089"/>
        <dbReference type="ChEBI" id="CHEBI:13193"/>
        <dbReference type="ChEBI" id="CHEBI:15361"/>
        <dbReference type="ChEBI" id="CHEBI:16004"/>
        <dbReference type="ChEBI" id="CHEBI:17499"/>
    </reaction>
</comment>
<keyword evidence="9" id="KW-1185">Reference proteome</keyword>
<dbReference type="Proteomes" id="UP000199286">
    <property type="component" value="Unassembled WGS sequence"/>
</dbReference>
<accession>A0A1H3KCK5</accession>
<dbReference type="GO" id="GO:0051539">
    <property type="term" value="F:4 iron, 4 sulfur cluster binding"/>
    <property type="evidence" value="ECO:0007669"/>
    <property type="project" value="UniProtKB-UniRule"/>
</dbReference>
<evidence type="ECO:0000313" key="8">
    <source>
        <dbReference type="EMBL" id="SDY49920.1"/>
    </source>
</evidence>
<evidence type="ECO:0000256" key="5">
    <source>
        <dbReference type="ARBA" id="ARBA00023014"/>
    </source>
</evidence>
<comment type="cofactor">
    <cofactor evidence="6">
        <name>[4Fe-4S] cluster</name>
        <dbReference type="ChEBI" id="CHEBI:49883"/>
    </cofactor>
    <text evidence="6">Binds 2 [4Fe-4S] clusters.</text>
</comment>
<gene>
    <name evidence="8" type="ORF">SAMN05444340_10958</name>
</gene>
<dbReference type="InterPro" id="IPR017900">
    <property type="entry name" value="4Fe4S_Fe_S_CS"/>
</dbReference>
<dbReference type="PIRSF" id="PIRSF000139">
    <property type="entry name" value="Glc_ox_4Fe-4S"/>
    <property type="match status" value="1"/>
</dbReference>
<evidence type="ECO:0000256" key="6">
    <source>
        <dbReference type="PIRNR" id="PIRNR000139"/>
    </source>
</evidence>
<dbReference type="NCBIfam" id="NF008434">
    <property type="entry name" value="PRK11274.1"/>
    <property type="match status" value="1"/>
</dbReference>
<dbReference type="InterPro" id="IPR017896">
    <property type="entry name" value="4Fe4S_Fe-S-bd"/>
</dbReference>
<dbReference type="Gene3D" id="1.10.1060.10">
    <property type="entry name" value="Alpha-helical ferredoxin"/>
    <property type="match status" value="1"/>
</dbReference>
<dbReference type="Pfam" id="PF02754">
    <property type="entry name" value="CCG"/>
    <property type="match status" value="2"/>
</dbReference>
<comment type="catalytic activity">
    <reaction evidence="6">
        <text>glycolate + A = glyoxylate + AH2</text>
        <dbReference type="Rhea" id="RHEA:21264"/>
        <dbReference type="ChEBI" id="CHEBI:13193"/>
        <dbReference type="ChEBI" id="CHEBI:17499"/>
        <dbReference type="ChEBI" id="CHEBI:29805"/>
        <dbReference type="ChEBI" id="CHEBI:36655"/>
        <dbReference type="EC" id="1.1.99.14"/>
    </reaction>
</comment>
<keyword evidence="4 6" id="KW-0408">Iron</keyword>
<dbReference type="SUPFAM" id="SSF54862">
    <property type="entry name" value="4Fe-4S ferredoxins"/>
    <property type="match status" value="1"/>
</dbReference>
<keyword evidence="6" id="KW-0813">Transport</keyword>
<evidence type="ECO:0000259" key="7">
    <source>
        <dbReference type="PROSITE" id="PS51379"/>
    </source>
</evidence>
<dbReference type="AlphaFoldDB" id="A0A1H3KCK5"/>
<dbReference type="STRING" id="321339.SAMN05444340_10958"/>
<reference evidence="8 9" key="1">
    <citation type="submission" date="2016-10" db="EMBL/GenBank/DDBJ databases">
        <authorList>
            <person name="de Groot N.N."/>
        </authorList>
    </citation>
    <scope>NUCLEOTIDE SEQUENCE [LARGE SCALE GENOMIC DNA]</scope>
    <source>
        <strain evidence="8 9">DSM 26880</strain>
    </source>
</reference>
<comment type="function">
    <text evidence="6">Component of a complex that catalyzes the oxidation of glycolate to glyoxylate.</text>
</comment>
<keyword evidence="1 6" id="KW-0004">4Fe-4S</keyword>
<feature type="domain" description="4Fe-4S ferredoxin-type" evidence="7">
    <location>
        <begin position="67"/>
        <end position="96"/>
    </location>
</feature>
<dbReference type="Pfam" id="PF13183">
    <property type="entry name" value="Fer4_8"/>
    <property type="match status" value="1"/>
</dbReference>
<dbReference type="PANTHER" id="PTHR32479:SF17">
    <property type="entry name" value="GLYCOLATE OXIDASE IRON-SULFUR SUBUNIT"/>
    <property type="match status" value="1"/>
</dbReference>
<dbReference type="InterPro" id="IPR004017">
    <property type="entry name" value="Cys_rich_dom"/>
</dbReference>
<dbReference type="InterPro" id="IPR009051">
    <property type="entry name" value="Helical_ferredxn"/>
</dbReference>
<keyword evidence="2 6" id="KW-0479">Metal-binding</keyword>
<dbReference type="OrthoDB" id="9765258at2"/>
<organism evidence="8 9">
    <name type="scientific">Citreimonas salinaria</name>
    <dbReference type="NCBI Taxonomy" id="321339"/>
    <lineage>
        <taxon>Bacteria</taxon>
        <taxon>Pseudomonadati</taxon>
        <taxon>Pseudomonadota</taxon>
        <taxon>Alphaproteobacteria</taxon>
        <taxon>Rhodobacterales</taxon>
        <taxon>Roseobacteraceae</taxon>
        <taxon>Citreimonas</taxon>
    </lineage>
</organism>
<keyword evidence="5 6" id="KW-0411">Iron-sulfur</keyword>
<dbReference type="GO" id="GO:0046872">
    <property type="term" value="F:metal ion binding"/>
    <property type="evidence" value="ECO:0007669"/>
    <property type="project" value="UniProtKB-UniRule"/>
</dbReference>
<evidence type="ECO:0000256" key="3">
    <source>
        <dbReference type="ARBA" id="ARBA00022737"/>
    </source>
</evidence>
<evidence type="ECO:0000256" key="1">
    <source>
        <dbReference type="ARBA" id="ARBA00022485"/>
    </source>
</evidence>